<evidence type="ECO:0000313" key="2">
    <source>
        <dbReference type="EMBL" id="KTD09104.1"/>
    </source>
</evidence>
<dbReference type="RefSeq" id="WP_058499460.1">
    <property type="nucleotide sequence ID" value="NZ_CAAAHW010000004.1"/>
</dbReference>
<feature type="signal peptide" evidence="1">
    <location>
        <begin position="1"/>
        <end position="20"/>
    </location>
</feature>
<dbReference type="OrthoDB" id="5648361at2"/>
<keyword evidence="1" id="KW-0732">Signal</keyword>
<accession>A0A378JCY9</accession>
<feature type="chain" id="PRO_5017044323" evidence="1">
    <location>
        <begin position="21"/>
        <end position="151"/>
    </location>
</feature>
<dbReference type="EMBL" id="UGOB01000001">
    <property type="protein sequence ID" value="STX45683.1"/>
    <property type="molecule type" value="Genomic_DNA"/>
</dbReference>
<evidence type="ECO:0000313" key="4">
    <source>
        <dbReference type="Proteomes" id="UP000054691"/>
    </source>
</evidence>
<reference evidence="3 5" key="2">
    <citation type="submission" date="2018-06" db="EMBL/GenBank/DDBJ databases">
        <authorList>
            <consortium name="Pathogen Informatics"/>
            <person name="Doyle S."/>
        </authorList>
    </citation>
    <scope>NUCLEOTIDE SEQUENCE [LARGE SCALE GENOMIC DNA]</scope>
    <source>
        <strain evidence="3 5">NCTC12388</strain>
    </source>
</reference>
<evidence type="ECO:0000313" key="5">
    <source>
        <dbReference type="Proteomes" id="UP000254476"/>
    </source>
</evidence>
<reference evidence="2 4" key="1">
    <citation type="submission" date="2015-11" db="EMBL/GenBank/DDBJ databases">
        <title>Genomic analysis of 38 Legionella species identifies large and diverse effector repertoires.</title>
        <authorList>
            <person name="Burstein D."/>
            <person name="Amaro F."/>
            <person name="Zusman T."/>
            <person name="Lifshitz Z."/>
            <person name="Cohen O."/>
            <person name="Gilbert J.A."/>
            <person name="Pupko T."/>
            <person name="Shuman H.A."/>
            <person name="Segal G."/>
        </authorList>
    </citation>
    <scope>NUCLEOTIDE SEQUENCE [LARGE SCALE GENOMIC DNA]</scope>
    <source>
        <strain evidence="2 4">Lyon 8420412</strain>
    </source>
</reference>
<keyword evidence="4" id="KW-1185">Reference proteome</keyword>
<proteinExistence type="predicted"/>
<protein>
    <submittedName>
        <fullName evidence="3">Periplasmic protein</fullName>
    </submittedName>
</protein>
<evidence type="ECO:0000313" key="3">
    <source>
        <dbReference type="EMBL" id="STX45683.1"/>
    </source>
</evidence>
<organism evidence="3 5">
    <name type="scientific">Legionella gratiana</name>
    <dbReference type="NCBI Taxonomy" id="45066"/>
    <lineage>
        <taxon>Bacteria</taxon>
        <taxon>Pseudomonadati</taxon>
        <taxon>Pseudomonadota</taxon>
        <taxon>Gammaproteobacteria</taxon>
        <taxon>Legionellales</taxon>
        <taxon>Legionellaceae</taxon>
        <taxon>Legionella</taxon>
    </lineage>
</organism>
<dbReference type="Proteomes" id="UP000254476">
    <property type="component" value="Unassembled WGS sequence"/>
</dbReference>
<dbReference type="AlphaFoldDB" id="A0A378JCY9"/>
<dbReference type="EMBL" id="LNYE01000023">
    <property type="protein sequence ID" value="KTD09104.1"/>
    <property type="molecule type" value="Genomic_DNA"/>
</dbReference>
<sequence length="151" mass="16717">MLARIFIVAVSLISSNSLWAITCYYTLAKDNCWSNYTVTVDVMDAATAKVLTTAIIPPGKSWVRQSFLCEPGQKLMYRAQFSPAIWESGKGESYYAKNYWSLPNEVNPGDSAWNVSVCYPSDFSQIPLPPDATGTCKCDFDSIPAIPPKKI</sequence>
<name>A0A378JCY9_9GAMM</name>
<gene>
    <name evidence="2" type="ORF">Lgra_2339</name>
    <name evidence="3" type="ORF">NCTC12388_02426</name>
</gene>
<evidence type="ECO:0000256" key="1">
    <source>
        <dbReference type="SAM" id="SignalP"/>
    </source>
</evidence>
<dbReference type="Proteomes" id="UP000054691">
    <property type="component" value="Unassembled WGS sequence"/>
</dbReference>